<sequence length="417" mass="45642">MGFTLILSTLDGLDVGLLGDVIGEDDCDDDVQLILKLLGKRHGKCTDFVRAVRKIIDSFEELRQHKQVDGVIALRQTGCIADGEAALPPSKRLHLALEVMSANVAEDERIPPGGPSALKTFANGTAKTVSVLEIQNLPPMLLRTKSLPLNAMIPLLSLWHIVLRNVNPISSNRESGAVLHDVNLLHSSPQKSCNDNAILEDTEATYKANMEVDNFSSLTNVAELKIVVPGPENRRNAALTSFEASLAALTRTKKTIDRSTRLAIDCAKFLALRLIVLNLVLLLRKSFAVADTRFIIQNWYFVVLSATVVVKGLSQKTTEEDLHQILSEWGPLRHVRVIKERNSGTSRGFAFIDFPSTGSARSMMDKVGDEGVVVDGRKLFFEYSSKPTGSAGGPFFGSDGSSRSGHMNHRTTLLFKL</sequence>
<dbReference type="InterPro" id="IPR035979">
    <property type="entry name" value="RBD_domain_sf"/>
</dbReference>
<dbReference type="Proteomes" id="UP001151760">
    <property type="component" value="Unassembled WGS sequence"/>
</dbReference>
<evidence type="ECO:0000256" key="2">
    <source>
        <dbReference type="SAM" id="SignalP"/>
    </source>
</evidence>
<comment type="caution">
    <text evidence="4">The sequence shown here is derived from an EMBL/GenBank/DDBJ whole genome shotgun (WGS) entry which is preliminary data.</text>
</comment>
<evidence type="ECO:0000313" key="4">
    <source>
        <dbReference type="EMBL" id="GJS58813.1"/>
    </source>
</evidence>
<accession>A0ABQ4X0U7</accession>
<dbReference type="InterPro" id="IPR012677">
    <property type="entry name" value="Nucleotide-bd_a/b_plait_sf"/>
</dbReference>
<dbReference type="PROSITE" id="PS50102">
    <property type="entry name" value="RRM"/>
    <property type="match status" value="1"/>
</dbReference>
<feature type="signal peptide" evidence="2">
    <location>
        <begin position="1"/>
        <end position="19"/>
    </location>
</feature>
<keyword evidence="2" id="KW-0732">Signal</keyword>
<feature type="domain" description="RRM" evidence="3">
    <location>
        <begin position="306"/>
        <end position="386"/>
    </location>
</feature>
<reference evidence="4" key="1">
    <citation type="journal article" date="2022" name="Int. J. Mol. Sci.">
        <title>Draft Genome of Tanacetum Coccineum: Genomic Comparison of Closely Related Tanacetum-Family Plants.</title>
        <authorList>
            <person name="Yamashiro T."/>
            <person name="Shiraishi A."/>
            <person name="Nakayama K."/>
            <person name="Satake H."/>
        </authorList>
    </citation>
    <scope>NUCLEOTIDE SEQUENCE</scope>
</reference>
<evidence type="ECO:0000259" key="3">
    <source>
        <dbReference type="PROSITE" id="PS50102"/>
    </source>
</evidence>
<dbReference type="PANTHER" id="PTHR12550">
    <property type="entry name" value="HEPATOMA-DERIVED GROWTH FACTOR-RELATED"/>
    <property type="match status" value="1"/>
</dbReference>
<proteinExistence type="predicted"/>
<gene>
    <name evidence="4" type="ORF">Tco_0653597</name>
</gene>
<feature type="chain" id="PRO_5046497735" evidence="2">
    <location>
        <begin position="20"/>
        <end position="417"/>
    </location>
</feature>
<protein>
    <submittedName>
        <fullName evidence="4">Suppressor of ABI3-5 isoform X1</fullName>
    </submittedName>
</protein>
<name>A0ABQ4X0U7_9ASTR</name>
<dbReference type="Pfam" id="PF00076">
    <property type="entry name" value="RRM_1"/>
    <property type="match status" value="1"/>
</dbReference>
<dbReference type="Gene3D" id="3.30.70.330">
    <property type="match status" value="1"/>
</dbReference>
<dbReference type="SUPFAM" id="SSF54928">
    <property type="entry name" value="RNA-binding domain, RBD"/>
    <property type="match status" value="1"/>
</dbReference>
<dbReference type="PANTHER" id="PTHR12550:SF49">
    <property type="entry name" value="PROTEIN HUA2-LIKE 2-RELATED"/>
    <property type="match status" value="1"/>
</dbReference>
<reference evidence="4" key="2">
    <citation type="submission" date="2022-01" db="EMBL/GenBank/DDBJ databases">
        <authorList>
            <person name="Yamashiro T."/>
            <person name="Shiraishi A."/>
            <person name="Satake H."/>
            <person name="Nakayama K."/>
        </authorList>
    </citation>
    <scope>NUCLEOTIDE SEQUENCE</scope>
</reference>
<keyword evidence="5" id="KW-1185">Reference proteome</keyword>
<evidence type="ECO:0000256" key="1">
    <source>
        <dbReference type="PROSITE-ProRule" id="PRU00176"/>
    </source>
</evidence>
<dbReference type="SMART" id="SM00360">
    <property type="entry name" value="RRM"/>
    <property type="match status" value="1"/>
</dbReference>
<dbReference type="EMBL" id="BQNB010009105">
    <property type="protein sequence ID" value="GJS58813.1"/>
    <property type="molecule type" value="Genomic_DNA"/>
</dbReference>
<organism evidence="4 5">
    <name type="scientific">Tanacetum coccineum</name>
    <dbReference type="NCBI Taxonomy" id="301880"/>
    <lineage>
        <taxon>Eukaryota</taxon>
        <taxon>Viridiplantae</taxon>
        <taxon>Streptophyta</taxon>
        <taxon>Embryophyta</taxon>
        <taxon>Tracheophyta</taxon>
        <taxon>Spermatophyta</taxon>
        <taxon>Magnoliopsida</taxon>
        <taxon>eudicotyledons</taxon>
        <taxon>Gunneridae</taxon>
        <taxon>Pentapetalae</taxon>
        <taxon>asterids</taxon>
        <taxon>campanulids</taxon>
        <taxon>Asterales</taxon>
        <taxon>Asteraceae</taxon>
        <taxon>Asteroideae</taxon>
        <taxon>Anthemideae</taxon>
        <taxon>Anthemidinae</taxon>
        <taxon>Tanacetum</taxon>
    </lineage>
</organism>
<evidence type="ECO:0000313" key="5">
    <source>
        <dbReference type="Proteomes" id="UP001151760"/>
    </source>
</evidence>
<dbReference type="InterPro" id="IPR000504">
    <property type="entry name" value="RRM_dom"/>
</dbReference>
<keyword evidence="1" id="KW-0694">RNA-binding</keyword>